<gene>
    <name evidence="3" type="ORF">BP5553_02291</name>
</gene>
<keyword evidence="4" id="KW-1185">Reference proteome</keyword>
<keyword evidence="2" id="KW-0472">Membrane</keyword>
<evidence type="ECO:0000256" key="1">
    <source>
        <dbReference type="SAM" id="MobiDB-lite"/>
    </source>
</evidence>
<dbReference type="AlphaFoldDB" id="A0A370U3G3"/>
<dbReference type="RefSeq" id="XP_031874968.1">
    <property type="nucleotide sequence ID" value="XM_032010914.1"/>
</dbReference>
<feature type="region of interest" description="Disordered" evidence="1">
    <location>
        <begin position="42"/>
        <end position="62"/>
    </location>
</feature>
<sequence>MFAKKAPFNPPPPGIYRDNTDPDDAASTSSAVLLDDVDVFPDEELPAYEDTPSENPLISEHYDSGPAVDIDPFARPIALPPNPPFAKHDINNSEFSTCFPLYSTDVYNLDCLIRNQSSYPPGYYVHVNGSHRETKRQNNKETKSTVQDFDFLINISNLLVPAEHVVGNTMGELEFLPMNKRGYRGTIIPSLKPVAGDVESGGERSAWCERYVSDRAGVKSFMLKREIRNHDIQKLESLIRSAIAETKYRGHLQVTFPTSHDKILVYSPGLINQWRTTTWLRWVFYLTFLWVFAWPVLFFITSRYEVIKSVWMYADLPSGGNDVRRKPTVMSEVDWYNRWESTIKRAALARMNGQDVALDEEYRLATVAADQRGVEAGRNPANQIPRTGNAFADGALGLLGQGLRVAERYNDARGWGGDC</sequence>
<keyword evidence="2" id="KW-1133">Transmembrane helix</keyword>
<feature type="transmembrane region" description="Helical" evidence="2">
    <location>
        <begin position="279"/>
        <end position="300"/>
    </location>
</feature>
<evidence type="ECO:0000313" key="3">
    <source>
        <dbReference type="EMBL" id="RDL42312.1"/>
    </source>
</evidence>
<name>A0A370U3G3_9HELO</name>
<dbReference type="OrthoDB" id="203796at2759"/>
<protein>
    <submittedName>
        <fullName evidence="3">Uncharacterized protein</fullName>
    </submittedName>
</protein>
<reference evidence="3 4" key="1">
    <citation type="journal article" date="2018" name="IMA Fungus">
        <title>IMA Genome-F 9: Draft genome sequence of Annulohypoxylon stygium, Aspergillus mulundensis, Berkeleyomyces basicola (syn. Thielaviopsis basicola), Ceratocystis smalleyi, two Cercospora beticola strains, Coleophoma cylindrospora, Fusarium fracticaudum, Phialophora cf. hyalina, and Morchella septimelata.</title>
        <authorList>
            <person name="Wingfield B.D."/>
            <person name="Bills G.F."/>
            <person name="Dong Y."/>
            <person name="Huang W."/>
            <person name="Nel W.J."/>
            <person name="Swalarsk-Parry B.S."/>
            <person name="Vaghefi N."/>
            <person name="Wilken P.M."/>
            <person name="An Z."/>
            <person name="de Beer Z.W."/>
            <person name="De Vos L."/>
            <person name="Chen L."/>
            <person name="Duong T.A."/>
            <person name="Gao Y."/>
            <person name="Hammerbacher A."/>
            <person name="Kikkert J.R."/>
            <person name="Li Y."/>
            <person name="Li H."/>
            <person name="Li K."/>
            <person name="Li Q."/>
            <person name="Liu X."/>
            <person name="Ma X."/>
            <person name="Naidoo K."/>
            <person name="Pethybridge S.J."/>
            <person name="Sun J."/>
            <person name="Steenkamp E.T."/>
            <person name="van der Nest M.A."/>
            <person name="van Wyk S."/>
            <person name="Wingfield M.J."/>
            <person name="Xiong C."/>
            <person name="Yue Q."/>
            <person name="Zhang X."/>
        </authorList>
    </citation>
    <scope>NUCLEOTIDE SEQUENCE [LARGE SCALE GENOMIC DNA]</scope>
    <source>
        <strain evidence="3 4">BP 5553</strain>
    </source>
</reference>
<evidence type="ECO:0000313" key="4">
    <source>
        <dbReference type="Proteomes" id="UP000254866"/>
    </source>
</evidence>
<keyword evidence="2" id="KW-0812">Transmembrane</keyword>
<comment type="caution">
    <text evidence="3">The sequence shown here is derived from an EMBL/GenBank/DDBJ whole genome shotgun (WGS) entry which is preliminary data.</text>
</comment>
<dbReference type="PANTHER" id="PTHR37848">
    <property type="entry name" value="EXPRESSED PROTEIN"/>
    <property type="match status" value="1"/>
</dbReference>
<accession>A0A370U3G3</accession>
<evidence type="ECO:0000256" key="2">
    <source>
        <dbReference type="SAM" id="Phobius"/>
    </source>
</evidence>
<dbReference type="EMBL" id="NPIC01000001">
    <property type="protein sequence ID" value="RDL42312.1"/>
    <property type="molecule type" value="Genomic_DNA"/>
</dbReference>
<organism evidence="3 4">
    <name type="scientific">Venustampulla echinocandica</name>
    <dbReference type="NCBI Taxonomy" id="2656787"/>
    <lineage>
        <taxon>Eukaryota</taxon>
        <taxon>Fungi</taxon>
        <taxon>Dikarya</taxon>
        <taxon>Ascomycota</taxon>
        <taxon>Pezizomycotina</taxon>
        <taxon>Leotiomycetes</taxon>
        <taxon>Helotiales</taxon>
        <taxon>Pleuroascaceae</taxon>
        <taxon>Venustampulla</taxon>
    </lineage>
</organism>
<dbReference type="GeneID" id="43595140"/>
<dbReference type="PANTHER" id="PTHR37848:SF1">
    <property type="entry name" value="SUN DOMAIN-CONTAINING PROTEIN"/>
    <property type="match status" value="1"/>
</dbReference>
<feature type="region of interest" description="Disordered" evidence="1">
    <location>
        <begin position="1"/>
        <end position="29"/>
    </location>
</feature>
<dbReference type="Proteomes" id="UP000254866">
    <property type="component" value="Unassembled WGS sequence"/>
</dbReference>
<proteinExistence type="predicted"/>